<evidence type="ECO:0000313" key="3">
    <source>
        <dbReference type="Proteomes" id="UP000177501"/>
    </source>
</evidence>
<comment type="caution">
    <text evidence="2">The sequence shown here is derived from an EMBL/GenBank/DDBJ whole genome shotgun (WGS) entry which is preliminary data.</text>
</comment>
<dbReference type="EMBL" id="MGHA01000047">
    <property type="protein sequence ID" value="OGM58419.1"/>
    <property type="molecule type" value="Genomic_DNA"/>
</dbReference>
<keyword evidence="1" id="KW-1133">Transmembrane helix</keyword>
<protein>
    <submittedName>
        <fullName evidence="2">Uncharacterized protein</fullName>
    </submittedName>
</protein>
<organism evidence="2 3">
    <name type="scientific">Candidatus Woesebacteria bacterium RIFCSPLOWO2_01_FULL_37_19</name>
    <dbReference type="NCBI Taxonomy" id="1802514"/>
    <lineage>
        <taxon>Bacteria</taxon>
        <taxon>Candidatus Woeseibacteriota</taxon>
    </lineage>
</organism>
<evidence type="ECO:0000256" key="1">
    <source>
        <dbReference type="SAM" id="Phobius"/>
    </source>
</evidence>
<feature type="transmembrane region" description="Helical" evidence="1">
    <location>
        <begin position="36"/>
        <end position="67"/>
    </location>
</feature>
<keyword evidence="1" id="KW-0812">Transmembrane</keyword>
<dbReference type="AlphaFoldDB" id="A0A1F8B3W0"/>
<reference evidence="2 3" key="1">
    <citation type="journal article" date="2016" name="Nat. Commun.">
        <title>Thousands of microbial genomes shed light on interconnected biogeochemical processes in an aquifer system.</title>
        <authorList>
            <person name="Anantharaman K."/>
            <person name="Brown C.T."/>
            <person name="Hug L.A."/>
            <person name="Sharon I."/>
            <person name="Castelle C.J."/>
            <person name="Probst A.J."/>
            <person name="Thomas B.C."/>
            <person name="Singh A."/>
            <person name="Wilkins M.J."/>
            <person name="Karaoz U."/>
            <person name="Brodie E.L."/>
            <person name="Williams K.H."/>
            <person name="Hubbard S.S."/>
            <person name="Banfield J.F."/>
        </authorList>
    </citation>
    <scope>NUCLEOTIDE SEQUENCE [LARGE SCALE GENOMIC DNA]</scope>
</reference>
<proteinExistence type="predicted"/>
<dbReference type="Proteomes" id="UP000177501">
    <property type="component" value="Unassembled WGS sequence"/>
</dbReference>
<sequence length="73" mass="8020">MTLIGVLLFVAGLLGYLILNQKVKTVEIKSEGELVYIMHLHFLLGTIFLIGTVFGFILTIVGGAFMLQKIVIP</sequence>
<evidence type="ECO:0000313" key="2">
    <source>
        <dbReference type="EMBL" id="OGM58419.1"/>
    </source>
</evidence>
<name>A0A1F8B3W0_9BACT</name>
<gene>
    <name evidence="2" type="ORF">A2955_05165</name>
</gene>
<accession>A0A1F8B3W0</accession>
<keyword evidence="1" id="KW-0472">Membrane</keyword>